<sequence>MERKDRIDAFGAISLTGFSAFLAFNQVIIKFVNGGLQPVFFAGLRSAIAVLCLWLWMTWRGRPPRLRRDMAGPGIAIGLVFSAEFLGLFIALDLTSVTRTSIILYSMPVWLTLAAHFVLPGERITPRKAVGLILAFTGVAWAILDRDTGAGQASLTGDLCALGAAICWATLALIARGTRLKEVRPEMQLFWQVLVSAPVLIFAALFFGPLLRDLVPLHIAGLVFQGGVVVAAGFVFWLWLLSIYPAAGVASFSFLTPIFGVAFGWALLGEEIGLSLVVAALLVGVGIILINRPARRRHPS</sequence>
<dbReference type="PANTHER" id="PTHR32322:SF2">
    <property type="entry name" value="EAMA DOMAIN-CONTAINING PROTEIN"/>
    <property type="match status" value="1"/>
</dbReference>
<keyword evidence="9" id="KW-1185">Reference proteome</keyword>
<keyword evidence="4 6" id="KW-1133">Transmembrane helix</keyword>
<feature type="domain" description="EamA" evidence="7">
    <location>
        <begin position="10"/>
        <end position="142"/>
    </location>
</feature>
<keyword evidence="5 6" id="KW-0472">Membrane</keyword>
<evidence type="ECO:0000256" key="4">
    <source>
        <dbReference type="ARBA" id="ARBA00022989"/>
    </source>
</evidence>
<dbReference type="Pfam" id="PF00892">
    <property type="entry name" value="EamA"/>
    <property type="match status" value="2"/>
</dbReference>
<protein>
    <submittedName>
        <fullName evidence="8">DMT family transporter</fullName>
    </submittedName>
</protein>
<reference evidence="8 9" key="1">
    <citation type="submission" date="2022-10" db="EMBL/GenBank/DDBJ databases">
        <title>Defluviimonas sp. nov., isolated from ocean surface sediments.</title>
        <authorList>
            <person name="He W."/>
            <person name="Wang L."/>
            <person name="Zhang D.-F."/>
        </authorList>
    </citation>
    <scope>NUCLEOTIDE SEQUENCE [LARGE SCALE GENOMIC DNA]</scope>
    <source>
        <strain evidence="8 9">WL0050</strain>
    </source>
</reference>
<comment type="subcellular location">
    <subcellularLocation>
        <location evidence="1">Membrane</location>
        <topology evidence="1">Multi-pass membrane protein</topology>
    </subcellularLocation>
</comment>
<evidence type="ECO:0000256" key="1">
    <source>
        <dbReference type="ARBA" id="ARBA00004141"/>
    </source>
</evidence>
<evidence type="ECO:0000313" key="9">
    <source>
        <dbReference type="Proteomes" id="UP001652564"/>
    </source>
</evidence>
<evidence type="ECO:0000256" key="3">
    <source>
        <dbReference type="ARBA" id="ARBA00022692"/>
    </source>
</evidence>
<evidence type="ECO:0000256" key="6">
    <source>
        <dbReference type="SAM" id="Phobius"/>
    </source>
</evidence>
<comment type="similarity">
    <text evidence="2">Belongs to the EamA transporter family.</text>
</comment>
<dbReference type="Proteomes" id="UP001652564">
    <property type="component" value="Unassembled WGS sequence"/>
</dbReference>
<evidence type="ECO:0000256" key="2">
    <source>
        <dbReference type="ARBA" id="ARBA00007362"/>
    </source>
</evidence>
<dbReference type="InterPro" id="IPR037185">
    <property type="entry name" value="EmrE-like"/>
</dbReference>
<evidence type="ECO:0000313" key="8">
    <source>
        <dbReference type="EMBL" id="MCV2870850.1"/>
    </source>
</evidence>
<dbReference type="SUPFAM" id="SSF103481">
    <property type="entry name" value="Multidrug resistance efflux transporter EmrE"/>
    <property type="match status" value="2"/>
</dbReference>
<feature type="transmembrane region" description="Helical" evidence="6">
    <location>
        <begin position="71"/>
        <end position="90"/>
    </location>
</feature>
<dbReference type="InterPro" id="IPR050638">
    <property type="entry name" value="AA-Vitamin_Transporters"/>
</dbReference>
<dbReference type="EMBL" id="JAOWKZ010000001">
    <property type="protein sequence ID" value="MCV2870850.1"/>
    <property type="molecule type" value="Genomic_DNA"/>
</dbReference>
<dbReference type="RefSeq" id="WP_263738053.1">
    <property type="nucleotide sequence ID" value="NZ_JAOWKZ010000001.1"/>
</dbReference>
<evidence type="ECO:0000256" key="5">
    <source>
        <dbReference type="ARBA" id="ARBA00023136"/>
    </source>
</evidence>
<name>A0ABT2ZIH8_9RHOB</name>
<accession>A0ABT2ZIH8</accession>
<gene>
    <name evidence="8" type="ORF">OEZ71_00910</name>
</gene>
<dbReference type="PANTHER" id="PTHR32322">
    <property type="entry name" value="INNER MEMBRANE TRANSPORTER"/>
    <property type="match status" value="1"/>
</dbReference>
<feature type="transmembrane region" description="Helical" evidence="6">
    <location>
        <begin position="247"/>
        <end position="266"/>
    </location>
</feature>
<organism evidence="8 9">
    <name type="scientific">Albidovulum litorale</name>
    <dbReference type="NCBI Taxonomy" id="2984134"/>
    <lineage>
        <taxon>Bacteria</taxon>
        <taxon>Pseudomonadati</taxon>
        <taxon>Pseudomonadota</taxon>
        <taxon>Alphaproteobacteria</taxon>
        <taxon>Rhodobacterales</taxon>
        <taxon>Paracoccaceae</taxon>
        <taxon>Albidovulum</taxon>
    </lineage>
</organism>
<feature type="transmembrane region" description="Helical" evidence="6">
    <location>
        <begin position="156"/>
        <end position="177"/>
    </location>
</feature>
<feature type="transmembrane region" description="Helical" evidence="6">
    <location>
        <begin position="272"/>
        <end position="290"/>
    </location>
</feature>
<feature type="transmembrane region" description="Helical" evidence="6">
    <location>
        <begin position="102"/>
        <end position="119"/>
    </location>
</feature>
<feature type="transmembrane region" description="Helical" evidence="6">
    <location>
        <begin position="217"/>
        <end position="240"/>
    </location>
</feature>
<evidence type="ECO:0000259" key="7">
    <source>
        <dbReference type="Pfam" id="PF00892"/>
    </source>
</evidence>
<dbReference type="InterPro" id="IPR000620">
    <property type="entry name" value="EamA_dom"/>
</dbReference>
<keyword evidence="3 6" id="KW-0812">Transmembrane</keyword>
<feature type="transmembrane region" description="Helical" evidence="6">
    <location>
        <begin position="40"/>
        <end position="59"/>
    </location>
</feature>
<feature type="domain" description="EamA" evidence="7">
    <location>
        <begin position="156"/>
        <end position="291"/>
    </location>
</feature>
<comment type="caution">
    <text evidence="8">The sequence shown here is derived from an EMBL/GenBank/DDBJ whole genome shotgun (WGS) entry which is preliminary data.</text>
</comment>
<feature type="transmembrane region" description="Helical" evidence="6">
    <location>
        <begin position="126"/>
        <end position="144"/>
    </location>
</feature>
<proteinExistence type="inferred from homology"/>
<feature type="transmembrane region" description="Helical" evidence="6">
    <location>
        <begin position="7"/>
        <end position="28"/>
    </location>
</feature>
<feature type="transmembrane region" description="Helical" evidence="6">
    <location>
        <begin position="189"/>
        <end position="211"/>
    </location>
</feature>